<evidence type="ECO:0000313" key="2">
    <source>
        <dbReference type="EMBL" id="MDT0606834.1"/>
    </source>
</evidence>
<evidence type="ECO:0008006" key="4">
    <source>
        <dbReference type="Google" id="ProtNLM"/>
    </source>
</evidence>
<name>A0ABU3A9G4_9FLAO</name>
<keyword evidence="1" id="KW-1133">Transmembrane helix</keyword>
<dbReference type="RefSeq" id="WP_311350377.1">
    <property type="nucleotide sequence ID" value="NZ_JAVRHR010000001.1"/>
</dbReference>
<feature type="transmembrane region" description="Helical" evidence="1">
    <location>
        <begin position="158"/>
        <end position="180"/>
    </location>
</feature>
<gene>
    <name evidence="2" type="ORF">RM706_07325</name>
</gene>
<protein>
    <recommendedName>
        <fullName evidence="4">Ferric oxidoreductase domain-containing protein</fullName>
    </recommendedName>
</protein>
<organism evidence="2 3">
    <name type="scientific">Croceitalea rosinachiae</name>
    <dbReference type="NCBI Taxonomy" id="3075596"/>
    <lineage>
        <taxon>Bacteria</taxon>
        <taxon>Pseudomonadati</taxon>
        <taxon>Bacteroidota</taxon>
        <taxon>Flavobacteriia</taxon>
        <taxon>Flavobacteriales</taxon>
        <taxon>Flavobacteriaceae</taxon>
        <taxon>Croceitalea</taxon>
    </lineage>
</organism>
<feature type="transmembrane region" description="Helical" evidence="1">
    <location>
        <begin position="100"/>
        <end position="121"/>
    </location>
</feature>
<evidence type="ECO:0000256" key="1">
    <source>
        <dbReference type="SAM" id="Phobius"/>
    </source>
</evidence>
<dbReference type="EMBL" id="JAVRHR010000001">
    <property type="protein sequence ID" value="MDT0606834.1"/>
    <property type="molecule type" value="Genomic_DNA"/>
</dbReference>
<proteinExistence type="predicted"/>
<keyword evidence="3" id="KW-1185">Reference proteome</keyword>
<feature type="transmembrane region" description="Helical" evidence="1">
    <location>
        <begin position="40"/>
        <end position="58"/>
    </location>
</feature>
<reference evidence="2 3" key="1">
    <citation type="submission" date="2023-09" db="EMBL/GenBank/DDBJ databases">
        <authorList>
            <person name="Rey-Velasco X."/>
        </authorList>
    </citation>
    <scope>NUCLEOTIDE SEQUENCE [LARGE SCALE GENOMIC DNA]</scope>
    <source>
        <strain evidence="2 3">F388</strain>
    </source>
</reference>
<keyword evidence="1" id="KW-0472">Membrane</keyword>
<feature type="transmembrane region" description="Helical" evidence="1">
    <location>
        <begin position="70"/>
        <end position="94"/>
    </location>
</feature>
<feature type="transmembrane region" description="Helical" evidence="1">
    <location>
        <begin position="128"/>
        <end position="146"/>
    </location>
</feature>
<evidence type="ECO:0000313" key="3">
    <source>
        <dbReference type="Proteomes" id="UP001255246"/>
    </source>
</evidence>
<accession>A0ABU3A9G4</accession>
<sequence length="190" mass="21839">MNFSLKKLLLFGVMAEVIIFFFCHLTQPSLEETFRLSARYSGRLSFGVFLVAFYRFAFGHPKQIKENTKLHHWLILFAVVHVIHFGFLATNVILNEIPIVPLKLAGGALAYLMIVLAPLVLHKLKLGWQLVYFYYVSLVMAITYLARAKGDFEGAEPFWFHYLALGVLILASLFFGYKIFKTKREIDSKP</sequence>
<keyword evidence="1" id="KW-0812">Transmembrane</keyword>
<dbReference type="Proteomes" id="UP001255246">
    <property type="component" value="Unassembled WGS sequence"/>
</dbReference>
<comment type="caution">
    <text evidence="2">The sequence shown here is derived from an EMBL/GenBank/DDBJ whole genome shotgun (WGS) entry which is preliminary data.</text>
</comment>
<feature type="transmembrane region" description="Helical" evidence="1">
    <location>
        <begin position="7"/>
        <end position="28"/>
    </location>
</feature>